<dbReference type="OMA" id="HMISHAK"/>
<evidence type="ECO:0000313" key="3">
    <source>
        <dbReference type="Proteomes" id="UP000039865"/>
    </source>
</evidence>
<dbReference type="PANTHER" id="PTHR11106">
    <property type="entry name" value="GANGLIOSIDE INDUCED DIFFERENTIATION ASSOCIATED PROTEIN 2-RELATED"/>
    <property type="match status" value="1"/>
</dbReference>
<dbReference type="Pfam" id="PF01661">
    <property type="entry name" value="Macro"/>
    <property type="match status" value="1"/>
</dbReference>
<dbReference type="InParanoid" id="A0A078A183"/>
<dbReference type="PANTHER" id="PTHR11106:SF111">
    <property type="entry name" value="MACRO DOMAIN-CONTAINING PROTEIN"/>
    <property type="match status" value="1"/>
</dbReference>
<accession>A0A078A183</accession>
<dbReference type="OrthoDB" id="6133115at2759"/>
<dbReference type="InterPro" id="IPR002589">
    <property type="entry name" value="Macro_dom"/>
</dbReference>
<keyword evidence="3" id="KW-1185">Reference proteome</keyword>
<dbReference type="SMART" id="SM00506">
    <property type="entry name" value="A1pp"/>
    <property type="match status" value="1"/>
</dbReference>
<dbReference type="AlphaFoldDB" id="A0A078A183"/>
<sequence>MDSIEQDEKELKNYQTPLEFKVIDKYKVLLGGWLEVSVNLGDITEENVDAITNAANEDLYHGGGVAGAIAEKGGPSIQIESDEWKKRNGLIKEGTAPAVTRSGNIKCYKYIIHAGQRDDEQLLYDCIKDTCRTACNYNLKSVSIPAISSGIFGFPRELCAAHLFRAVEDFCFENRPEILVDSIPTLRFVRFTDNDFPTVQEFQKKSYGQLDFPINDEMINEVKSHKKEIQDQETQTMSYDEVEMIIEKQIRVKIKNELAARDQNVQNSNQSQNPTFTQYYQPSVNGQQYSRYFHGNDLD</sequence>
<name>A0A078A183_STYLE</name>
<evidence type="ECO:0000259" key="1">
    <source>
        <dbReference type="PROSITE" id="PS51154"/>
    </source>
</evidence>
<evidence type="ECO:0000313" key="2">
    <source>
        <dbReference type="EMBL" id="CDW76016.1"/>
    </source>
</evidence>
<organism evidence="2 3">
    <name type="scientific">Stylonychia lemnae</name>
    <name type="common">Ciliate</name>
    <dbReference type="NCBI Taxonomy" id="5949"/>
    <lineage>
        <taxon>Eukaryota</taxon>
        <taxon>Sar</taxon>
        <taxon>Alveolata</taxon>
        <taxon>Ciliophora</taxon>
        <taxon>Intramacronucleata</taxon>
        <taxon>Spirotrichea</taxon>
        <taxon>Stichotrichia</taxon>
        <taxon>Sporadotrichida</taxon>
        <taxon>Oxytrichidae</taxon>
        <taxon>Stylonychinae</taxon>
        <taxon>Stylonychia</taxon>
    </lineage>
</organism>
<dbReference type="SUPFAM" id="SSF52949">
    <property type="entry name" value="Macro domain-like"/>
    <property type="match status" value="1"/>
</dbReference>
<dbReference type="InterPro" id="IPR043472">
    <property type="entry name" value="Macro_dom-like"/>
</dbReference>
<dbReference type="EMBL" id="CCKQ01004867">
    <property type="protein sequence ID" value="CDW76016.1"/>
    <property type="molecule type" value="Genomic_DNA"/>
</dbReference>
<dbReference type="CDD" id="cd02907">
    <property type="entry name" value="Macro_Af1521_BAL-like"/>
    <property type="match status" value="1"/>
</dbReference>
<proteinExistence type="predicted"/>
<gene>
    <name evidence="2" type="primary">Contig4388.g4689</name>
    <name evidence="2" type="ORF">STYLEM_5012</name>
</gene>
<dbReference type="PROSITE" id="PS51154">
    <property type="entry name" value="MACRO"/>
    <property type="match status" value="1"/>
</dbReference>
<feature type="domain" description="Macro" evidence="1">
    <location>
        <begin position="23"/>
        <end position="207"/>
    </location>
</feature>
<reference evidence="2 3" key="1">
    <citation type="submission" date="2014-06" db="EMBL/GenBank/DDBJ databases">
        <authorList>
            <person name="Swart Estienne"/>
        </authorList>
    </citation>
    <scope>NUCLEOTIDE SEQUENCE [LARGE SCALE GENOMIC DNA]</scope>
    <source>
        <strain evidence="2 3">130c</strain>
    </source>
</reference>
<dbReference type="Proteomes" id="UP000039865">
    <property type="component" value="Unassembled WGS sequence"/>
</dbReference>
<dbReference type="Gene3D" id="3.40.220.10">
    <property type="entry name" value="Leucine Aminopeptidase, subunit E, domain 1"/>
    <property type="match status" value="1"/>
</dbReference>
<protein>
    <recommendedName>
        <fullName evidence="1">Macro domain-containing protein</fullName>
    </recommendedName>
</protein>